<dbReference type="SUPFAM" id="SSF50249">
    <property type="entry name" value="Nucleic acid-binding proteins"/>
    <property type="match status" value="1"/>
</dbReference>
<evidence type="ECO:0008006" key="2">
    <source>
        <dbReference type="Google" id="ProtNLM"/>
    </source>
</evidence>
<dbReference type="InterPro" id="IPR012340">
    <property type="entry name" value="NA-bd_OB-fold"/>
</dbReference>
<accession>C6SCZ7</accession>
<sequence>MCENMRFGTVRTDWVMATETNVAEISALDYEGRGVAKVGGKTVFIKRALLDCLMLGWFRL</sequence>
<proteinExistence type="predicted"/>
<organism evidence="1">
    <name type="scientific">Neisseria meningitidis alpha153</name>
    <dbReference type="NCBI Taxonomy" id="663926"/>
    <lineage>
        <taxon>Bacteria</taxon>
        <taxon>Pseudomonadati</taxon>
        <taxon>Pseudomonadota</taxon>
        <taxon>Betaproteobacteria</taxon>
        <taxon>Neisseriales</taxon>
        <taxon>Neisseriaceae</taxon>
        <taxon>Neisseria</taxon>
    </lineage>
</organism>
<evidence type="ECO:0000313" key="1">
    <source>
        <dbReference type="EMBL" id="CBA06540.1"/>
    </source>
</evidence>
<dbReference type="AlphaFoldDB" id="C6SCZ7"/>
<dbReference type="EMBL" id="AM889137">
    <property type="protein sequence ID" value="CBA06540.1"/>
    <property type="molecule type" value="Genomic_DNA"/>
</dbReference>
<name>C6SCZ7_NEIME</name>
<gene>
    <name evidence="1" type="primary">rumA</name>
    <name evidence="1" type="ORF">NME_1165</name>
</gene>
<protein>
    <recommendedName>
        <fullName evidence="2">23S rRNA (Uracil-5-)-methyltransferase rumA</fullName>
    </recommendedName>
</protein>
<reference evidence="1" key="1">
    <citation type="journal article" date="2008" name="Proc. Natl. Acad. Sci. U.S.A.">
        <title>Whole-genome comparison of disease and carriage strains provides insights into virulence evolution in Neisseria meningitidis.</title>
        <authorList>
            <person name="Schoen C."/>
            <person name="Blom J."/>
            <person name="Claus H."/>
            <person name="Schramm-Glueck A."/>
            <person name="Brandt P."/>
            <person name="Mueller T."/>
            <person name="Goesmann A."/>
            <person name="Joseph B."/>
            <person name="Konietzny S."/>
            <person name="Kurzai O."/>
            <person name="Schmitt C."/>
            <person name="Friedrich T."/>
            <person name="Linke B."/>
            <person name="Vogel U."/>
            <person name="Frosch M."/>
        </authorList>
    </citation>
    <scope>NUCLEOTIDE SEQUENCE</scope>
    <source>
        <strain evidence="1">Alpha153</strain>
    </source>
</reference>